<comment type="caution">
    <text evidence="1">The sequence shown here is derived from an EMBL/GenBank/DDBJ whole genome shotgun (WGS) entry which is preliminary data.</text>
</comment>
<accession>A0ABD5QR95</accession>
<evidence type="ECO:0000313" key="2">
    <source>
        <dbReference type="Proteomes" id="UP001596145"/>
    </source>
</evidence>
<proteinExistence type="predicted"/>
<keyword evidence="2" id="KW-1185">Reference proteome</keyword>
<dbReference type="Gene3D" id="1.10.10.10">
    <property type="entry name" value="Winged helix-like DNA-binding domain superfamily/Winged helix DNA-binding domain"/>
    <property type="match status" value="1"/>
</dbReference>
<dbReference type="RefSeq" id="WP_122106956.1">
    <property type="nucleotide sequence ID" value="NZ_JBHSKV010000011.1"/>
</dbReference>
<organism evidence="1 2">
    <name type="scientific">Halorubrum glutamatedens</name>
    <dbReference type="NCBI Taxonomy" id="2707018"/>
    <lineage>
        <taxon>Archaea</taxon>
        <taxon>Methanobacteriati</taxon>
        <taxon>Methanobacteriota</taxon>
        <taxon>Stenosarchaea group</taxon>
        <taxon>Halobacteria</taxon>
        <taxon>Halobacteriales</taxon>
        <taxon>Haloferacaceae</taxon>
        <taxon>Halorubrum</taxon>
    </lineage>
</organism>
<dbReference type="AlphaFoldDB" id="A0ABD5QR95"/>
<reference evidence="1 2" key="1">
    <citation type="journal article" date="2019" name="Int. J. Syst. Evol. Microbiol.">
        <title>The Global Catalogue of Microorganisms (GCM) 10K type strain sequencing project: providing services to taxonomists for standard genome sequencing and annotation.</title>
        <authorList>
            <consortium name="The Broad Institute Genomics Platform"/>
            <consortium name="The Broad Institute Genome Sequencing Center for Infectious Disease"/>
            <person name="Wu L."/>
            <person name="Ma J."/>
        </authorList>
    </citation>
    <scope>NUCLEOTIDE SEQUENCE [LARGE SCALE GENOMIC DNA]</scope>
    <source>
        <strain evidence="1 2">CGMCC 1.16026</strain>
    </source>
</reference>
<dbReference type="InterPro" id="IPR036388">
    <property type="entry name" value="WH-like_DNA-bd_sf"/>
</dbReference>
<protein>
    <submittedName>
        <fullName evidence="1">Uncharacterized protein</fullName>
    </submittedName>
</protein>
<sequence length="430" mass="49075">MSDFLSAFETIREIKRERHEIVQETPFELCTDIRDAGSVFREVGDADEAIEVLITEQDLEEVEADRRIKQYAAIFYNSPQNPHWAQRFGSEFFHGESVEELAEESRFSQGEIERWIREYVGVHLREANIQEVDLPSDPPDSETLFESQREAYAQAAGTLGNINFDEIVESVNDLEESDFEFKWVDFLVVGLRDELYEIYQEKGEEHVVSVLSDLLDDEEALDAILSQVDSRYLRGERERLIRDSISAHNEGRYGLSIPTALTQIDGAIIEAATDLGIWELDDEVTGTRVVAKGEGSHQHISEFRDPFRDLYPRLMGRGSPRSKILHGIRTDFVDDGALSTKMIWLAMKSFSAADKVYSDLFIREEKLLDYLSVSSPKDASEIATRFRSNRAHAVDRCESLVEESYLEPASDDTYTITPDGEGRLTELRGY</sequence>
<dbReference type="Proteomes" id="UP001596145">
    <property type="component" value="Unassembled WGS sequence"/>
</dbReference>
<dbReference type="EMBL" id="JBHSKV010000011">
    <property type="protein sequence ID" value="MFC5134795.1"/>
    <property type="molecule type" value="Genomic_DNA"/>
</dbReference>
<name>A0ABD5QR95_9EURY</name>
<gene>
    <name evidence="1" type="ORF">ACFPJA_08715</name>
</gene>
<evidence type="ECO:0000313" key="1">
    <source>
        <dbReference type="EMBL" id="MFC5134795.1"/>
    </source>
</evidence>